<dbReference type="PANTHER" id="PTHR21054:SF2">
    <property type="entry name" value="MIP04191P"/>
    <property type="match status" value="1"/>
</dbReference>
<sequence>MVSLKRSSATEDTGRSRQRIKPTAVTMTPLRVTNVKSGEGVHQQCLLLKGECPSFDNSDEDYISVKTSDSMKVAESSNNWPVYRGSWKALVLLAPGNNTITISLHHAGGAQSTSSLLVVYQPLLQLPPLHLAIMVAKDSPLLIDCPPAKYGAISSAHNSLESVIAKFRTTALMWQALTAEDMHEKELGRRTFRFEEEWTADTTSFQTFRTNAEGTTVMKSLPKIHIVRTEKTVAELRDSNYAQQNPRASRPNELHEIFTRALKTHGGPFESSCRPVVAGLILDSCFSLDQNMILGHAALGCHQRSGLSLGMFGSHLTYSWPRSMEEVSSCLLDATPPGETVGNDNGECVSMARACFIGQGAFLHEVGHAFGADHTEGIMKRGYSKGWGSQFLDHQSLAISSKTHTEDGQAKWAVQDVLRFNTMPHFRIPGDEPVTQEFINAEIQVKVDIDGDGTEWLGVTTAAGLVQVKIQNGSHCIYSEKPVNSTGMYRVSNFRTCELDDFDRGTPLEISVQAFNGKVRHIKNAWSLFKDRTFIRIPGSDVRLQKTSVKSSRLEEEDNEEDFTPWTVLLNKPKPSGTLVPASAIDLRVGCTFDGAVVHYTDGTYAHCGPTHEHGQEHHFGGHASEQTDLEDDFEIVKVEVNKSGGWGYGSLDGIRMTLDNGVQWGAINDNYGENDIHTFEPDEGERIVAFFGKHQKNGFTEEFGIITAPKGFVIPKEAYELPELRNNLVQTSRHGQDEDDEGMSEDIESTDDEDDEMDSQDTM</sequence>
<feature type="region of interest" description="Disordered" evidence="1">
    <location>
        <begin position="728"/>
        <end position="764"/>
    </location>
</feature>
<organism evidence="2 3">
    <name type="scientific">Zasmidium cellare</name>
    <name type="common">Wine cellar mold</name>
    <name type="synonym">Racodium cellare</name>
    <dbReference type="NCBI Taxonomy" id="395010"/>
    <lineage>
        <taxon>Eukaryota</taxon>
        <taxon>Fungi</taxon>
        <taxon>Dikarya</taxon>
        <taxon>Ascomycota</taxon>
        <taxon>Pezizomycotina</taxon>
        <taxon>Dothideomycetes</taxon>
        <taxon>Dothideomycetidae</taxon>
        <taxon>Mycosphaerellales</taxon>
        <taxon>Mycosphaerellaceae</taxon>
        <taxon>Zasmidium</taxon>
    </lineage>
</organism>
<dbReference type="Pfam" id="PF12044">
    <property type="entry name" value="Metallopep"/>
    <property type="match status" value="1"/>
</dbReference>
<evidence type="ECO:0008006" key="4">
    <source>
        <dbReference type="Google" id="ProtNLM"/>
    </source>
</evidence>
<dbReference type="Proteomes" id="UP001305779">
    <property type="component" value="Unassembled WGS sequence"/>
</dbReference>
<feature type="region of interest" description="Disordered" evidence="1">
    <location>
        <begin position="1"/>
        <end position="21"/>
    </location>
</feature>
<comment type="caution">
    <text evidence="2">The sequence shown here is derived from an EMBL/GenBank/DDBJ whole genome shotgun (WGS) entry which is preliminary data.</text>
</comment>
<proteinExistence type="predicted"/>
<reference evidence="2 3" key="1">
    <citation type="journal article" date="2023" name="G3 (Bethesda)">
        <title>A chromosome-level genome assembly of Zasmidium syzygii isolated from banana leaves.</title>
        <authorList>
            <person name="van Westerhoven A.C."/>
            <person name="Mehrabi R."/>
            <person name="Talebi R."/>
            <person name="Steentjes M.B.F."/>
            <person name="Corcolon B."/>
            <person name="Chong P.A."/>
            <person name="Kema G.H.J."/>
            <person name="Seidl M.F."/>
        </authorList>
    </citation>
    <scope>NUCLEOTIDE SEQUENCE [LARGE SCALE GENOMIC DNA]</scope>
    <source>
        <strain evidence="2 3">P124</strain>
    </source>
</reference>
<dbReference type="InterPro" id="IPR053002">
    <property type="entry name" value="Metalloproteinase_M10B"/>
</dbReference>
<dbReference type="EMBL" id="JAXOVC010000008">
    <property type="protein sequence ID" value="KAK4497959.1"/>
    <property type="molecule type" value="Genomic_DNA"/>
</dbReference>
<evidence type="ECO:0000313" key="3">
    <source>
        <dbReference type="Proteomes" id="UP001305779"/>
    </source>
</evidence>
<name>A0ABR0E969_ZASCE</name>
<dbReference type="PANTHER" id="PTHR21054">
    <property type="entry name" value="ZINC METALLOPROTEINASE-RELATED"/>
    <property type="match status" value="1"/>
</dbReference>
<evidence type="ECO:0000313" key="2">
    <source>
        <dbReference type="EMBL" id="KAK4497959.1"/>
    </source>
</evidence>
<gene>
    <name evidence="2" type="ORF">PRZ48_010615</name>
</gene>
<dbReference type="InterPro" id="IPR021917">
    <property type="entry name" value="Unchr_Zn-peptidase-like"/>
</dbReference>
<evidence type="ECO:0000256" key="1">
    <source>
        <dbReference type="SAM" id="MobiDB-lite"/>
    </source>
</evidence>
<protein>
    <recommendedName>
        <fullName evidence="4">Zinc metalloproteinase</fullName>
    </recommendedName>
</protein>
<accession>A0ABR0E969</accession>
<keyword evidence="3" id="KW-1185">Reference proteome</keyword>
<feature type="compositionally biased region" description="Acidic residues" evidence="1">
    <location>
        <begin position="738"/>
        <end position="764"/>
    </location>
</feature>